<feature type="signal peptide" evidence="1">
    <location>
        <begin position="1"/>
        <end position="29"/>
    </location>
</feature>
<reference evidence="2 3" key="1">
    <citation type="submission" date="2021-03" db="EMBL/GenBank/DDBJ databases">
        <title>Genomic Encyclopedia of Type Strains, Phase III (KMG-III): the genomes of soil and plant-associated and newly described type strains.</title>
        <authorList>
            <person name="Whitman W."/>
        </authorList>
    </citation>
    <scope>NUCLEOTIDE SEQUENCE [LARGE SCALE GENOMIC DNA]</scope>
    <source>
        <strain evidence="2 3">IMMIB AFH-6</strain>
    </source>
</reference>
<accession>A0ABS4SR28</accession>
<keyword evidence="3" id="KW-1185">Reference proteome</keyword>
<evidence type="ECO:0000313" key="2">
    <source>
        <dbReference type="EMBL" id="MBP2295003.1"/>
    </source>
</evidence>
<organism evidence="2 3">
    <name type="scientific">Azospirillum rugosum</name>
    <dbReference type="NCBI Taxonomy" id="416170"/>
    <lineage>
        <taxon>Bacteria</taxon>
        <taxon>Pseudomonadati</taxon>
        <taxon>Pseudomonadota</taxon>
        <taxon>Alphaproteobacteria</taxon>
        <taxon>Rhodospirillales</taxon>
        <taxon>Azospirillaceae</taxon>
        <taxon>Azospirillum</taxon>
    </lineage>
</organism>
<evidence type="ECO:0000313" key="3">
    <source>
        <dbReference type="Proteomes" id="UP000781958"/>
    </source>
</evidence>
<evidence type="ECO:0000256" key="1">
    <source>
        <dbReference type="SAM" id="SignalP"/>
    </source>
</evidence>
<sequence length="576" mass="62182">MARIPRRSALFAVAVLATAVLAVACPAGAQDHSTHRPLKTEVKPFTEMGTGATGPLDASADLLDGLGTLSWPVTTTSPQAQALFDQGLRLSYAFNHGEARRAFRKAQSLDPACALCYWGEALVLGPNINWPMEPDANAPALAALRQAQAHAAHATDQERALIDALARRYAEDAPADRKALDAAYADAMAEVARRFPDDPQIAVLTAEAMMNLTPWDYWADAGRTPKGRTADIVATLERVLASDPEHPGAIHYYIHMVEASDRPERAEPYADRLGRLMPAAGHLVHMPSHIYYRVGRYRDSLEANRGAVAADEAYLAKVKATGIYPGAYYPHNIHFLMVSAQMAGDGPTVVASADKLARTVTEEAARTIPWVQPIKAAPYFAHAQYSAPATILALPDPGDALPYVKALWHYARGVAQAAQGNAAEAGREAEAIDTIVRTTDFSGLDAAGLPADRIATLSRHVVLARIAQSRSDRETALAEFREAAAIEDTLSYMEPPYWYYPVRQSLGAVLLQTGQAAEAEQAFRASLAKAPHNGWALYGLTEALKAQGRTADAEQTAERLARAWAGDRSQLDLNKL</sequence>
<dbReference type="PROSITE" id="PS51257">
    <property type="entry name" value="PROKAR_LIPOPROTEIN"/>
    <property type="match status" value="1"/>
</dbReference>
<dbReference type="PANTHER" id="PTHR45588:SF1">
    <property type="entry name" value="WW DOMAIN-CONTAINING PROTEIN"/>
    <property type="match status" value="1"/>
</dbReference>
<dbReference type="InterPro" id="IPR011990">
    <property type="entry name" value="TPR-like_helical_dom_sf"/>
</dbReference>
<name>A0ABS4SR28_9PROT</name>
<comment type="caution">
    <text evidence="2">The sequence shown here is derived from an EMBL/GenBank/DDBJ whole genome shotgun (WGS) entry which is preliminary data.</text>
</comment>
<keyword evidence="1" id="KW-0732">Signal</keyword>
<dbReference type="EMBL" id="JAGINP010000019">
    <property type="protein sequence ID" value="MBP2295003.1"/>
    <property type="molecule type" value="Genomic_DNA"/>
</dbReference>
<proteinExistence type="predicted"/>
<dbReference type="Pfam" id="PF14559">
    <property type="entry name" value="TPR_19"/>
    <property type="match status" value="1"/>
</dbReference>
<feature type="chain" id="PRO_5047251512" evidence="1">
    <location>
        <begin position="30"/>
        <end position="576"/>
    </location>
</feature>
<dbReference type="Gene3D" id="1.25.40.10">
    <property type="entry name" value="Tetratricopeptide repeat domain"/>
    <property type="match status" value="2"/>
</dbReference>
<dbReference type="SUPFAM" id="SSF48452">
    <property type="entry name" value="TPR-like"/>
    <property type="match status" value="2"/>
</dbReference>
<dbReference type="Proteomes" id="UP000781958">
    <property type="component" value="Unassembled WGS sequence"/>
</dbReference>
<dbReference type="InterPro" id="IPR019734">
    <property type="entry name" value="TPR_rpt"/>
</dbReference>
<dbReference type="RefSeq" id="WP_209769375.1">
    <property type="nucleotide sequence ID" value="NZ_JAGINP010000019.1"/>
</dbReference>
<protein>
    <submittedName>
        <fullName evidence="2">Tetratricopeptide (TPR) repeat protein</fullName>
    </submittedName>
</protein>
<dbReference type="PANTHER" id="PTHR45588">
    <property type="entry name" value="TPR DOMAIN-CONTAINING PROTEIN"/>
    <property type="match status" value="1"/>
</dbReference>
<dbReference type="SMART" id="SM00028">
    <property type="entry name" value="TPR"/>
    <property type="match status" value="3"/>
</dbReference>
<gene>
    <name evidence="2" type="ORF">J2851_004806</name>
</gene>